<evidence type="ECO:0000256" key="2">
    <source>
        <dbReference type="SAM" id="Phobius"/>
    </source>
</evidence>
<keyword evidence="2" id="KW-0812">Transmembrane</keyword>
<evidence type="ECO:0000313" key="4">
    <source>
        <dbReference type="EMBL" id="KIW05293.1"/>
    </source>
</evidence>
<feature type="compositionally biased region" description="Basic residues" evidence="1">
    <location>
        <begin position="129"/>
        <end position="140"/>
    </location>
</feature>
<dbReference type="PANTHER" id="PTHR44873:SF1">
    <property type="entry name" value="DNAJ HOMOLOG SUBFAMILY C MEMBER 30, MITOCHONDRIAL"/>
    <property type="match status" value="1"/>
</dbReference>
<dbReference type="RefSeq" id="XP_016215162.1">
    <property type="nucleotide sequence ID" value="XM_016357073.1"/>
</dbReference>
<dbReference type="STRING" id="253628.A0A0D2AE76"/>
<dbReference type="Gene3D" id="1.10.287.110">
    <property type="entry name" value="DnaJ domain"/>
    <property type="match status" value="1"/>
</dbReference>
<protein>
    <recommendedName>
        <fullName evidence="3">J domain-containing protein</fullName>
    </recommendedName>
</protein>
<keyword evidence="5" id="KW-1185">Reference proteome</keyword>
<dbReference type="SMART" id="SM00271">
    <property type="entry name" value="DnaJ"/>
    <property type="match status" value="1"/>
</dbReference>
<dbReference type="HOGENOM" id="CLU_050546_0_0_1"/>
<evidence type="ECO:0000256" key="1">
    <source>
        <dbReference type="SAM" id="MobiDB-lite"/>
    </source>
</evidence>
<accession>A0A0D2AE76</accession>
<feature type="region of interest" description="Disordered" evidence="1">
    <location>
        <begin position="113"/>
        <end position="242"/>
    </location>
</feature>
<dbReference type="InterPro" id="IPR053025">
    <property type="entry name" value="Mito_ATP_Synthase-Asso"/>
</dbReference>
<gene>
    <name evidence="4" type="ORF">PV09_03820</name>
</gene>
<dbReference type="VEuPathDB" id="FungiDB:PV09_03820"/>
<reference evidence="4 5" key="1">
    <citation type="submission" date="2015-01" db="EMBL/GenBank/DDBJ databases">
        <title>The Genome Sequence of Ochroconis gallopava CBS43764.</title>
        <authorList>
            <consortium name="The Broad Institute Genomics Platform"/>
            <person name="Cuomo C."/>
            <person name="de Hoog S."/>
            <person name="Gorbushina A."/>
            <person name="Stielow B."/>
            <person name="Teixiera M."/>
            <person name="Abouelleil A."/>
            <person name="Chapman S.B."/>
            <person name="Priest M."/>
            <person name="Young S.K."/>
            <person name="Wortman J."/>
            <person name="Nusbaum C."/>
            <person name="Birren B."/>
        </authorList>
    </citation>
    <scope>NUCLEOTIDE SEQUENCE [LARGE SCALE GENOMIC DNA]</scope>
    <source>
        <strain evidence="4 5">CBS 43764</strain>
    </source>
</reference>
<feature type="domain" description="J" evidence="3">
    <location>
        <begin position="61"/>
        <end position="125"/>
    </location>
</feature>
<sequence>MSQLRVLHTRFTSVCRCNFVWRNIPRQQEDHPLLLCRQRAQQQQQRFFHPSRRKLQDTFPNHYATLDLPVSATAAEIKKQFYALSKKFHPDVNRDPSASERFVAISEAYHVLGSPDKKGKYDRDLQRAHATHHATRHGSHHSSSMRSGPAGGRPASGLSKRRSHFRGPPPSFYTQGGYGTQDGRRRRAQHEADAWSQRRSASGDPNHPGGLGSAPDYQGTGGFSPGNESGYYPDPNLPYFDKESHRRTHEGLDARRERMDGGNTGHRDPYAQQNSLITNFLVVSAVVATATMLATMVTGFVNSAGSHGAGRSRRRGDG</sequence>
<dbReference type="Pfam" id="PF00226">
    <property type="entry name" value="DnaJ"/>
    <property type="match status" value="1"/>
</dbReference>
<organism evidence="4 5">
    <name type="scientific">Verruconis gallopava</name>
    <dbReference type="NCBI Taxonomy" id="253628"/>
    <lineage>
        <taxon>Eukaryota</taxon>
        <taxon>Fungi</taxon>
        <taxon>Dikarya</taxon>
        <taxon>Ascomycota</taxon>
        <taxon>Pezizomycotina</taxon>
        <taxon>Dothideomycetes</taxon>
        <taxon>Pleosporomycetidae</taxon>
        <taxon>Venturiales</taxon>
        <taxon>Sympoventuriaceae</taxon>
        <taxon>Verruconis</taxon>
    </lineage>
</organism>
<dbReference type="AlphaFoldDB" id="A0A0D2AE76"/>
<dbReference type="GeneID" id="27311793"/>
<dbReference type="CDD" id="cd06257">
    <property type="entry name" value="DnaJ"/>
    <property type="match status" value="1"/>
</dbReference>
<dbReference type="PRINTS" id="PR00625">
    <property type="entry name" value="JDOMAIN"/>
</dbReference>
<keyword evidence="2" id="KW-0472">Membrane</keyword>
<name>A0A0D2AE76_9PEZI</name>
<dbReference type="Proteomes" id="UP000053259">
    <property type="component" value="Unassembled WGS sequence"/>
</dbReference>
<proteinExistence type="predicted"/>
<evidence type="ECO:0000313" key="5">
    <source>
        <dbReference type="Proteomes" id="UP000053259"/>
    </source>
</evidence>
<dbReference type="InParanoid" id="A0A0D2AE76"/>
<feature type="transmembrane region" description="Helical" evidence="2">
    <location>
        <begin position="280"/>
        <end position="305"/>
    </location>
</feature>
<dbReference type="OrthoDB" id="10250354at2759"/>
<dbReference type="EMBL" id="KN847538">
    <property type="protein sequence ID" value="KIW05293.1"/>
    <property type="molecule type" value="Genomic_DNA"/>
</dbReference>
<dbReference type="PANTHER" id="PTHR44873">
    <property type="entry name" value="DNAJ HOMOLOG SUBFAMILY C MEMBER 30, MITOCHONDRIAL"/>
    <property type="match status" value="1"/>
</dbReference>
<feature type="compositionally biased region" description="Basic and acidic residues" evidence="1">
    <location>
        <begin position="115"/>
        <end position="127"/>
    </location>
</feature>
<dbReference type="SUPFAM" id="SSF46565">
    <property type="entry name" value="Chaperone J-domain"/>
    <property type="match status" value="1"/>
</dbReference>
<keyword evidence="2" id="KW-1133">Transmembrane helix</keyword>
<dbReference type="InterPro" id="IPR001623">
    <property type="entry name" value="DnaJ_domain"/>
</dbReference>
<evidence type="ECO:0000259" key="3">
    <source>
        <dbReference type="PROSITE" id="PS50076"/>
    </source>
</evidence>
<dbReference type="InterPro" id="IPR036869">
    <property type="entry name" value="J_dom_sf"/>
</dbReference>
<dbReference type="PROSITE" id="PS50076">
    <property type="entry name" value="DNAJ_2"/>
    <property type="match status" value="1"/>
</dbReference>